<dbReference type="RefSeq" id="WP_025516063.1">
    <property type="nucleotide sequence ID" value="NZ_CP016340.1"/>
</dbReference>
<sequence>MRFAANRLCDLTLHAPAEVLNALRKQLYFDLQDDSVRVAAVKLRRPDEQGHAAMTLRLRYPAGEQSSVSALALRLGASAGRVQCVYHRAAAQ</sequence>
<dbReference type="KEGG" id="btrm:SAMEA390648703347"/>
<dbReference type="GeneID" id="56589414"/>
<keyword evidence="2" id="KW-1185">Reference proteome</keyword>
<name>A0A157JZG4_9BORD</name>
<organism evidence="1 2">
    <name type="scientific">Bordetella trematum</name>
    <dbReference type="NCBI Taxonomy" id="123899"/>
    <lineage>
        <taxon>Bacteria</taxon>
        <taxon>Pseudomonadati</taxon>
        <taxon>Pseudomonadota</taxon>
        <taxon>Betaproteobacteria</taxon>
        <taxon>Burkholderiales</taxon>
        <taxon>Alcaligenaceae</taxon>
        <taxon>Bordetella</taxon>
    </lineage>
</organism>
<evidence type="ECO:0000313" key="1">
    <source>
        <dbReference type="EMBL" id="SAI72645.1"/>
    </source>
</evidence>
<reference evidence="1 2" key="1">
    <citation type="submission" date="2016-04" db="EMBL/GenBank/DDBJ databases">
        <authorList>
            <consortium name="Pathogen Informatics"/>
        </authorList>
    </citation>
    <scope>NUCLEOTIDE SEQUENCE [LARGE SCALE GENOMIC DNA]</scope>
    <source>
        <strain evidence="1 2">H044680328</strain>
    </source>
</reference>
<dbReference type="PATRIC" id="fig|123899.6.peg.3345"/>
<dbReference type="Proteomes" id="UP000076825">
    <property type="component" value="Chromosome 1"/>
</dbReference>
<dbReference type="OrthoDB" id="8657050at2"/>
<dbReference type="EMBL" id="LT546645">
    <property type="protein sequence ID" value="SAI72645.1"/>
    <property type="molecule type" value="Genomic_DNA"/>
</dbReference>
<evidence type="ECO:0000313" key="2">
    <source>
        <dbReference type="Proteomes" id="UP000076825"/>
    </source>
</evidence>
<protein>
    <submittedName>
        <fullName evidence="1">Uncharacterized protein</fullName>
    </submittedName>
</protein>
<gene>
    <name evidence="1" type="ORF">SAMEA3906487_03347</name>
</gene>
<accession>A0A157JZG4</accession>
<dbReference type="AlphaFoldDB" id="A0A157JZG4"/>
<proteinExistence type="predicted"/>